<comment type="caution">
    <text evidence="9">Lacks conserved residue(s) required for the propagation of feature annotation.</text>
</comment>
<comment type="subcellular location">
    <subcellularLocation>
        <location evidence="1">Membrane</location>
        <topology evidence="1">Single-pass membrane protein</topology>
    </subcellularLocation>
</comment>
<dbReference type="GeneTree" id="ENSGT00940000156901"/>
<feature type="signal peptide" evidence="12">
    <location>
        <begin position="1"/>
        <end position="19"/>
    </location>
</feature>
<dbReference type="PROSITE" id="PS00022">
    <property type="entry name" value="EGF_1"/>
    <property type="match status" value="1"/>
</dbReference>
<evidence type="ECO:0000256" key="12">
    <source>
        <dbReference type="SAM" id="SignalP"/>
    </source>
</evidence>
<evidence type="ECO:0000256" key="6">
    <source>
        <dbReference type="ARBA" id="ARBA00023030"/>
    </source>
</evidence>
<evidence type="ECO:0000256" key="1">
    <source>
        <dbReference type="ARBA" id="ARBA00004167"/>
    </source>
</evidence>
<dbReference type="RefSeq" id="XP_026852255.1">
    <property type="nucleotide sequence ID" value="XM_026996454.2"/>
</dbReference>
<evidence type="ECO:0000256" key="2">
    <source>
        <dbReference type="ARBA" id="ARBA00022536"/>
    </source>
</evidence>
<evidence type="ECO:0000256" key="9">
    <source>
        <dbReference type="PROSITE-ProRule" id="PRU00076"/>
    </source>
</evidence>
<evidence type="ECO:0000256" key="5">
    <source>
        <dbReference type="ARBA" id="ARBA00022989"/>
    </source>
</evidence>
<evidence type="ECO:0000256" key="7">
    <source>
        <dbReference type="ARBA" id="ARBA00023136"/>
    </source>
</evidence>
<dbReference type="GO" id="GO:0045840">
    <property type="term" value="P:positive regulation of mitotic nuclear division"/>
    <property type="evidence" value="ECO:0007669"/>
    <property type="project" value="TreeGrafter"/>
</dbReference>
<keyword evidence="5 11" id="KW-1133">Transmembrane helix</keyword>
<keyword evidence="7 11" id="KW-0472">Membrane</keyword>
<feature type="compositionally biased region" description="Polar residues" evidence="10">
    <location>
        <begin position="96"/>
        <end position="113"/>
    </location>
</feature>
<keyword evidence="4 12" id="KW-0732">Signal</keyword>
<dbReference type="GO" id="GO:0005154">
    <property type="term" value="F:epidermal growth factor receptor binding"/>
    <property type="evidence" value="ECO:0007669"/>
    <property type="project" value="TreeGrafter"/>
</dbReference>
<feature type="transmembrane region" description="Helical" evidence="11">
    <location>
        <begin position="176"/>
        <end position="199"/>
    </location>
</feature>
<keyword evidence="3 11" id="KW-0812">Transmembrane</keyword>
<evidence type="ECO:0000256" key="10">
    <source>
        <dbReference type="SAM" id="MobiDB-lite"/>
    </source>
</evidence>
<dbReference type="GO" id="GO:0007173">
    <property type="term" value="P:epidermal growth factor receptor signaling pathway"/>
    <property type="evidence" value="ECO:0007669"/>
    <property type="project" value="TreeGrafter"/>
</dbReference>
<gene>
    <name evidence="14" type="primary">AREG</name>
</gene>
<feature type="region of interest" description="Disordered" evidence="10">
    <location>
        <begin position="41"/>
        <end position="113"/>
    </location>
</feature>
<evidence type="ECO:0000256" key="8">
    <source>
        <dbReference type="ARBA" id="ARBA00023157"/>
    </source>
</evidence>
<dbReference type="GO" id="GO:0005615">
    <property type="term" value="C:extracellular space"/>
    <property type="evidence" value="ECO:0007669"/>
    <property type="project" value="TreeGrafter"/>
</dbReference>
<keyword evidence="15" id="KW-1185">Reference proteome</keyword>
<dbReference type="GeneID" id="113568270"/>
<dbReference type="PANTHER" id="PTHR10740:SF16">
    <property type="entry name" value="AMPHIREGULIN"/>
    <property type="match status" value="1"/>
</dbReference>
<feature type="compositionally biased region" description="Polar residues" evidence="10">
    <location>
        <begin position="54"/>
        <end position="71"/>
    </location>
</feature>
<dbReference type="SUPFAM" id="SSF57196">
    <property type="entry name" value="EGF/Laminin"/>
    <property type="match status" value="1"/>
</dbReference>
<reference evidence="14 15" key="1">
    <citation type="submission" date="2020-05" db="EMBL/GenBank/DDBJ databases">
        <title>Electrophorus electricus (electric eel) genome, fEleEle1, primary haplotype.</title>
        <authorList>
            <person name="Myers G."/>
            <person name="Meyer A."/>
            <person name="Fedrigo O."/>
            <person name="Formenti G."/>
            <person name="Rhie A."/>
            <person name="Tracey A."/>
            <person name="Sims Y."/>
            <person name="Jarvis E.D."/>
        </authorList>
    </citation>
    <scope>NUCLEOTIDE SEQUENCE [LARGE SCALE GENOMIC DNA]</scope>
</reference>
<evidence type="ECO:0000259" key="13">
    <source>
        <dbReference type="PROSITE" id="PS50026"/>
    </source>
</evidence>
<reference evidence="14" key="3">
    <citation type="submission" date="2025-09" db="UniProtKB">
        <authorList>
            <consortium name="Ensembl"/>
        </authorList>
    </citation>
    <scope>IDENTIFICATION</scope>
</reference>
<dbReference type="Proteomes" id="UP000314983">
    <property type="component" value="Chromosome 5"/>
</dbReference>
<feature type="compositionally biased region" description="Basic residues" evidence="10">
    <location>
        <begin position="82"/>
        <end position="95"/>
    </location>
</feature>
<keyword evidence="6" id="KW-0339">Growth factor</keyword>
<evidence type="ECO:0000313" key="15">
    <source>
        <dbReference type="Proteomes" id="UP000314983"/>
    </source>
</evidence>
<dbReference type="GO" id="GO:0008083">
    <property type="term" value="F:growth factor activity"/>
    <property type="evidence" value="ECO:0007669"/>
    <property type="project" value="UniProtKB-KW"/>
</dbReference>
<dbReference type="AlphaFoldDB" id="A0AAY5EY29"/>
<feature type="disulfide bond" evidence="9">
    <location>
        <begin position="140"/>
        <end position="149"/>
    </location>
</feature>
<dbReference type="PANTHER" id="PTHR10740">
    <property type="entry name" value="TRANSFORMING GROWTH FACTOR ALPHA"/>
    <property type="match status" value="1"/>
</dbReference>
<dbReference type="PROSITE" id="PS50026">
    <property type="entry name" value="EGF_3"/>
    <property type="match status" value="1"/>
</dbReference>
<dbReference type="FunFam" id="2.10.25.10:FF:000158">
    <property type="entry name" value="proheparin-binding EGF-like growth factor"/>
    <property type="match status" value="1"/>
</dbReference>
<proteinExistence type="predicted"/>
<protein>
    <recommendedName>
        <fullName evidence="13">EGF-like domain-containing protein</fullName>
    </recommendedName>
</protein>
<dbReference type="InterPro" id="IPR000742">
    <property type="entry name" value="EGF"/>
</dbReference>
<name>A0AAY5EY29_ELEEL</name>
<dbReference type="Ensembl" id="ENSEEET00000056670.1">
    <property type="protein sequence ID" value="ENSEEEP00000061716.1"/>
    <property type="gene ID" value="ENSEEEG00000002660.2"/>
</dbReference>
<evidence type="ECO:0000256" key="4">
    <source>
        <dbReference type="ARBA" id="ARBA00022729"/>
    </source>
</evidence>
<dbReference type="PROSITE" id="PS01186">
    <property type="entry name" value="EGF_2"/>
    <property type="match status" value="1"/>
</dbReference>
<feature type="domain" description="EGF-like" evidence="13">
    <location>
        <begin position="110"/>
        <end position="150"/>
    </location>
</feature>
<dbReference type="GO" id="GO:0008284">
    <property type="term" value="P:positive regulation of cell population proliferation"/>
    <property type="evidence" value="ECO:0007669"/>
    <property type="project" value="TreeGrafter"/>
</dbReference>
<keyword evidence="2 9" id="KW-0245">EGF-like domain</keyword>
<dbReference type="Gene3D" id="2.10.25.10">
    <property type="entry name" value="Laminin"/>
    <property type="match status" value="1"/>
</dbReference>
<feature type="chain" id="PRO_5044242659" description="EGF-like domain-containing protein" evidence="12">
    <location>
        <begin position="20"/>
        <end position="222"/>
    </location>
</feature>
<organism evidence="14 15">
    <name type="scientific">Electrophorus electricus</name>
    <name type="common">Electric eel</name>
    <name type="synonym">Gymnotus electricus</name>
    <dbReference type="NCBI Taxonomy" id="8005"/>
    <lineage>
        <taxon>Eukaryota</taxon>
        <taxon>Metazoa</taxon>
        <taxon>Chordata</taxon>
        <taxon>Craniata</taxon>
        <taxon>Vertebrata</taxon>
        <taxon>Euteleostomi</taxon>
        <taxon>Actinopterygii</taxon>
        <taxon>Neopterygii</taxon>
        <taxon>Teleostei</taxon>
        <taxon>Ostariophysi</taxon>
        <taxon>Gymnotiformes</taxon>
        <taxon>Gymnotoidei</taxon>
        <taxon>Gymnotidae</taxon>
        <taxon>Electrophorus</taxon>
    </lineage>
</organism>
<keyword evidence="8 9" id="KW-1015">Disulfide bond</keyword>
<evidence type="ECO:0000313" key="14">
    <source>
        <dbReference type="Ensembl" id="ENSEEEP00000061716.1"/>
    </source>
</evidence>
<dbReference type="GO" id="GO:0016020">
    <property type="term" value="C:membrane"/>
    <property type="evidence" value="ECO:0007669"/>
    <property type="project" value="UniProtKB-SubCell"/>
</dbReference>
<evidence type="ECO:0000256" key="3">
    <source>
        <dbReference type="ARBA" id="ARBA00022692"/>
    </source>
</evidence>
<sequence length="222" mass="23719">MHLILLSCLLCVACSVVISSGSFVTHSSELGHVTVMSASGEGLQSAAGDEAETDNNANTSGAPADLTSLTGQPGRKPESHSRRTRRKHGSKKRPRNQVTVGHQSRTHSPTSNPCFSSHKDYCIHGHCTYLQDLEEPVCVCMKGYDGVRCGVHLLQTGSGSGSGGLDKPSSMDSLHMTLIIMAVILSVISCFAILLMICVHYRTQHSFQTAIFSAKPLKSPVV</sequence>
<evidence type="ECO:0000256" key="11">
    <source>
        <dbReference type="SAM" id="Phobius"/>
    </source>
</evidence>
<reference evidence="14" key="2">
    <citation type="submission" date="2025-08" db="UniProtKB">
        <authorList>
            <consortium name="Ensembl"/>
        </authorList>
    </citation>
    <scope>IDENTIFICATION</scope>
</reference>
<accession>A0AAY5EY29</accession>